<keyword evidence="2" id="KW-1185">Reference proteome</keyword>
<dbReference type="Pfam" id="PF18854">
    <property type="entry name" value="baeRF_family10"/>
    <property type="match status" value="1"/>
</dbReference>
<name>Q1IU44_KORVE</name>
<dbReference type="STRING" id="204669.Acid345_0601"/>
<dbReference type="EMBL" id="CP000360">
    <property type="protein sequence ID" value="ABF39606.1"/>
    <property type="molecule type" value="Genomic_DNA"/>
</dbReference>
<evidence type="ECO:0000313" key="1">
    <source>
        <dbReference type="EMBL" id="ABF39606.1"/>
    </source>
</evidence>
<sequence length="388" mass="43537">MITRDEIREISEIYSPEGCALTFYYQPALPLDKSHRHEAILVKDLVRSALAESEKHGRNDCARQDLERILGMADQFQGNSRQAKAIFACYHRGIWREYDLPPMLTRTQLVVNSRFHLKPLAPLLEAKPRVLVAAIDRTKARIFELADEKIVEKQDFFTGLPRKGKSDGFAGYDGGHAERRELNDAMAHFKTVADFLLAYTQRSGIERVAIGCRDEIWSEIKPNLHKYTLDRLVGHFRVDAKVVLPAEVKEKVDYLLAEDDGRKKLDLLREVIGEAGRNGRGALGLRRVLRSLEMGEVQTLLLEDKFAAPGVQCTNCNHIDINMSHSCGVCGNPTIAIEDVADPLLARAMAAGIDLHYLPANGELDRVGRIAALLRFRADQNTSMKLAV</sequence>
<dbReference type="eggNOG" id="COG1503">
    <property type="taxonomic scope" value="Bacteria"/>
</dbReference>
<dbReference type="HOGENOM" id="CLU_675594_0_0_0"/>
<dbReference type="RefSeq" id="WP_011521408.1">
    <property type="nucleotide sequence ID" value="NC_008009.1"/>
</dbReference>
<evidence type="ECO:0000313" key="2">
    <source>
        <dbReference type="Proteomes" id="UP000002432"/>
    </source>
</evidence>
<dbReference type="SUPFAM" id="SSF55315">
    <property type="entry name" value="L30e-like"/>
    <property type="match status" value="1"/>
</dbReference>
<accession>Q1IU44</accession>
<dbReference type="InterPro" id="IPR042226">
    <property type="entry name" value="eFR1_2_sf"/>
</dbReference>
<reference evidence="1 2" key="1">
    <citation type="journal article" date="2009" name="Appl. Environ. Microbiol.">
        <title>Three genomes from the phylum Acidobacteria provide insight into the lifestyles of these microorganisms in soils.</title>
        <authorList>
            <person name="Ward N.L."/>
            <person name="Challacombe J.F."/>
            <person name="Janssen P.H."/>
            <person name="Henrissat B."/>
            <person name="Coutinho P.M."/>
            <person name="Wu M."/>
            <person name="Xie G."/>
            <person name="Haft D.H."/>
            <person name="Sait M."/>
            <person name="Badger J."/>
            <person name="Barabote R.D."/>
            <person name="Bradley B."/>
            <person name="Brettin T.S."/>
            <person name="Brinkac L.M."/>
            <person name="Bruce D."/>
            <person name="Creasy T."/>
            <person name="Daugherty S.C."/>
            <person name="Davidsen T.M."/>
            <person name="DeBoy R.T."/>
            <person name="Detter J.C."/>
            <person name="Dodson R.J."/>
            <person name="Durkin A.S."/>
            <person name="Ganapathy A."/>
            <person name="Gwinn-Giglio M."/>
            <person name="Han C.S."/>
            <person name="Khouri H."/>
            <person name="Kiss H."/>
            <person name="Kothari S.P."/>
            <person name="Madupu R."/>
            <person name="Nelson K.E."/>
            <person name="Nelson W.C."/>
            <person name="Paulsen I."/>
            <person name="Penn K."/>
            <person name="Ren Q."/>
            <person name="Rosovitz M.J."/>
            <person name="Selengut J.D."/>
            <person name="Shrivastava S."/>
            <person name="Sullivan S.A."/>
            <person name="Tapia R."/>
            <person name="Thompson L.S."/>
            <person name="Watkins K.L."/>
            <person name="Yang Q."/>
            <person name="Yu C."/>
            <person name="Zafar N."/>
            <person name="Zhou L."/>
            <person name="Kuske C.R."/>
        </authorList>
    </citation>
    <scope>NUCLEOTIDE SEQUENCE [LARGE SCALE GENOMIC DNA]</scope>
    <source>
        <strain evidence="1 2">Ellin345</strain>
    </source>
</reference>
<dbReference type="AlphaFoldDB" id="Q1IU44"/>
<organism evidence="1 2">
    <name type="scientific">Koribacter versatilis (strain Ellin345)</name>
    <dbReference type="NCBI Taxonomy" id="204669"/>
    <lineage>
        <taxon>Bacteria</taxon>
        <taxon>Pseudomonadati</taxon>
        <taxon>Acidobacteriota</taxon>
        <taxon>Terriglobia</taxon>
        <taxon>Terriglobales</taxon>
        <taxon>Candidatus Korobacteraceae</taxon>
        <taxon>Candidatus Korobacter</taxon>
    </lineage>
</organism>
<protein>
    <recommendedName>
        <fullName evidence="3">eRF1 domain-containing protein</fullName>
    </recommendedName>
</protein>
<dbReference type="Gene3D" id="3.30.1330.30">
    <property type="match status" value="1"/>
</dbReference>
<dbReference type="Gene3D" id="3.30.420.60">
    <property type="entry name" value="eRF1 domain 2"/>
    <property type="match status" value="1"/>
</dbReference>
<dbReference type="InterPro" id="IPR029064">
    <property type="entry name" value="Ribosomal_eL30-like_sf"/>
</dbReference>
<dbReference type="OrthoDB" id="113492at2"/>
<dbReference type="KEGG" id="aba:Acid345_0601"/>
<evidence type="ECO:0008006" key="3">
    <source>
        <dbReference type="Google" id="ProtNLM"/>
    </source>
</evidence>
<dbReference type="InterPro" id="IPR041202">
    <property type="entry name" value="BaeRF_family10"/>
</dbReference>
<gene>
    <name evidence="1" type="ordered locus">Acid345_0601</name>
</gene>
<dbReference type="EnsemblBacteria" id="ABF39606">
    <property type="protein sequence ID" value="ABF39606"/>
    <property type="gene ID" value="Acid345_0601"/>
</dbReference>
<dbReference type="Proteomes" id="UP000002432">
    <property type="component" value="Chromosome"/>
</dbReference>
<proteinExistence type="predicted"/>